<protein>
    <submittedName>
        <fullName evidence="2">Str. FM013</fullName>
    </submittedName>
</protein>
<reference evidence="2 3" key="1">
    <citation type="journal article" date="2014" name="Nat. Commun.">
        <title>Multiple recent horizontal transfers of a large genomic region in cheese making fungi.</title>
        <authorList>
            <person name="Cheeseman K."/>
            <person name="Ropars J."/>
            <person name="Renault P."/>
            <person name="Dupont J."/>
            <person name="Gouzy J."/>
            <person name="Branca A."/>
            <person name="Abraham A.L."/>
            <person name="Ceppi M."/>
            <person name="Conseiller E."/>
            <person name="Debuchy R."/>
            <person name="Malagnac F."/>
            <person name="Goarin A."/>
            <person name="Silar P."/>
            <person name="Lacoste S."/>
            <person name="Sallet E."/>
            <person name="Bensimon A."/>
            <person name="Giraud T."/>
            <person name="Brygoo Y."/>
        </authorList>
    </citation>
    <scope>NUCLEOTIDE SEQUENCE [LARGE SCALE GENOMIC DNA]</scope>
    <source>
        <strain evidence="3">FM 013</strain>
    </source>
</reference>
<dbReference type="Proteomes" id="UP000053732">
    <property type="component" value="Unassembled WGS sequence"/>
</dbReference>
<feature type="region of interest" description="Disordered" evidence="1">
    <location>
        <begin position="147"/>
        <end position="172"/>
    </location>
</feature>
<organism evidence="2 3">
    <name type="scientific">Penicillium camemberti (strain FM 013)</name>
    <dbReference type="NCBI Taxonomy" id="1429867"/>
    <lineage>
        <taxon>Eukaryota</taxon>
        <taxon>Fungi</taxon>
        <taxon>Dikarya</taxon>
        <taxon>Ascomycota</taxon>
        <taxon>Pezizomycotina</taxon>
        <taxon>Eurotiomycetes</taxon>
        <taxon>Eurotiomycetidae</taxon>
        <taxon>Eurotiales</taxon>
        <taxon>Aspergillaceae</taxon>
        <taxon>Penicillium</taxon>
    </lineage>
</organism>
<keyword evidence="3" id="KW-1185">Reference proteome</keyword>
<name>A0A0G4P3F2_PENC3</name>
<evidence type="ECO:0000256" key="1">
    <source>
        <dbReference type="SAM" id="MobiDB-lite"/>
    </source>
</evidence>
<proteinExistence type="predicted"/>
<evidence type="ECO:0000313" key="2">
    <source>
        <dbReference type="EMBL" id="CRL20846.1"/>
    </source>
</evidence>
<dbReference type="AlphaFoldDB" id="A0A0G4P3F2"/>
<evidence type="ECO:0000313" key="3">
    <source>
        <dbReference type="Proteomes" id="UP000053732"/>
    </source>
</evidence>
<gene>
    <name evidence="2" type="ORF">PCAMFM013_S005g000010</name>
</gene>
<sequence length="172" mass="19853">MKNMFCEEDVLCRFIREYHNKKKKVDNTVYPYIYSIFYGPRYRMFAVLKHSYGRLVETKIHLGINYIDKLDFLEAYPSGSELSRNFTPKAPLPANNCVDNIYQYKALLRIGSRSPLSPSDRTFNQLIKGLPLAIQGNIILAKENSELRASNEKQKQNGSRPGSQIAFRGHRS</sequence>
<dbReference type="EMBL" id="HG793138">
    <property type="protein sequence ID" value="CRL20846.1"/>
    <property type="molecule type" value="Genomic_DNA"/>
</dbReference>
<accession>A0A0G4P3F2</accession>